<dbReference type="InParanoid" id="A0A218ZCK3"/>
<name>A0A218ZCK3_9HELO</name>
<sequence length="187" mass="19218">MDSDNVEVKGFLLGWIKGRIDGLESELSFLVILQSGLELDGKVFSGGVCGSYNYTSSSSTSSSASSGTFTVTKAVDGAQAEAAEEGAAAVEATGISAAPSSFPVVRAALKVPPAAWVVKLVNLCAAMTSPTDKPVVSKVKSGTVANRRNRNDKENQVLLGGGKAASSSDDLWAGPENCANLAYLLEL</sequence>
<keyword evidence="2" id="KW-1185">Reference proteome</keyword>
<comment type="caution">
    <text evidence="1">The sequence shown here is derived from an EMBL/GenBank/DDBJ whole genome shotgun (WGS) entry which is preliminary data.</text>
</comment>
<reference evidence="1 2" key="1">
    <citation type="submission" date="2017-04" db="EMBL/GenBank/DDBJ databases">
        <title>Draft genome sequence of Marssonina coronaria NL1: causal agent of apple blotch.</title>
        <authorList>
            <person name="Cheng Q."/>
        </authorList>
    </citation>
    <scope>NUCLEOTIDE SEQUENCE [LARGE SCALE GENOMIC DNA]</scope>
    <source>
        <strain evidence="1 2">NL1</strain>
    </source>
</reference>
<evidence type="ECO:0000313" key="1">
    <source>
        <dbReference type="EMBL" id="OWP05263.1"/>
    </source>
</evidence>
<organism evidence="1 2">
    <name type="scientific">Diplocarpon coronariae</name>
    <dbReference type="NCBI Taxonomy" id="2795749"/>
    <lineage>
        <taxon>Eukaryota</taxon>
        <taxon>Fungi</taxon>
        <taxon>Dikarya</taxon>
        <taxon>Ascomycota</taxon>
        <taxon>Pezizomycotina</taxon>
        <taxon>Leotiomycetes</taxon>
        <taxon>Helotiales</taxon>
        <taxon>Drepanopezizaceae</taxon>
        <taxon>Diplocarpon</taxon>
    </lineage>
</organism>
<proteinExistence type="predicted"/>
<dbReference type="AlphaFoldDB" id="A0A218ZCK3"/>
<dbReference type="Proteomes" id="UP000242519">
    <property type="component" value="Unassembled WGS sequence"/>
</dbReference>
<gene>
    <name evidence="1" type="ORF">B2J93_8005</name>
</gene>
<protein>
    <submittedName>
        <fullName evidence="1">Uncharacterized protein</fullName>
    </submittedName>
</protein>
<dbReference type="EMBL" id="MZNU01000076">
    <property type="protein sequence ID" value="OWP05263.1"/>
    <property type="molecule type" value="Genomic_DNA"/>
</dbReference>
<accession>A0A218ZCK3</accession>
<evidence type="ECO:0000313" key="2">
    <source>
        <dbReference type="Proteomes" id="UP000242519"/>
    </source>
</evidence>